<reference evidence="2 3" key="1">
    <citation type="journal article" date="2024" name="IMA Fungus">
        <title>Apiospora arundinis, a panoply of carbohydrate-active enzymes and secondary metabolites.</title>
        <authorList>
            <person name="Sorensen T."/>
            <person name="Petersen C."/>
            <person name="Muurmann A.T."/>
            <person name="Christiansen J.V."/>
            <person name="Brundto M.L."/>
            <person name="Overgaard C.K."/>
            <person name="Boysen A.T."/>
            <person name="Wollenberg R.D."/>
            <person name="Larsen T.O."/>
            <person name="Sorensen J.L."/>
            <person name="Nielsen K.L."/>
            <person name="Sondergaard T.E."/>
        </authorList>
    </citation>
    <scope>NUCLEOTIDE SEQUENCE [LARGE SCALE GENOMIC DNA]</scope>
    <source>
        <strain evidence="2 3">AAU 773</strain>
    </source>
</reference>
<name>A0ABR2ISK5_9PEZI</name>
<gene>
    <name evidence="2" type="ORF">PGQ11_006402</name>
</gene>
<dbReference type="Proteomes" id="UP001390339">
    <property type="component" value="Unassembled WGS sequence"/>
</dbReference>
<accession>A0ABR2ISK5</accession>
<proteinExistence type="predicted"/>
<comment type="caution">
    <text evidence="2">The sequence shown here is derived from an EMBL/GenBank/DDBJ whole genome shotgun (WGS) entry which is preliminary data.</text>
</comment>
<protein>
    <submittedName>
        <fullName evidence="2">Uncharacterized protein</fullName>
    </submittedName>
</protein>
<sequence>MVLLPVRLPVLLDDTLPDILEEVLPTDETGDVDAITEELELDVDVLWFDEATDDEDVEAWLDDADKLLLELETRLRLLLLTEADGEDDGEDDGEGDDDDPFFVTELTVDCDEVVVAEVAVLLGLETLLELDTDDDVIGVFDVDAVAVEAVVLVEPAIELDSVAEAELVEAAELNIEAVEVDDAEADVVALPVLAEEVEEEANSVDDNDVVVLDVVKLFPVIVLELSCRDELETDDDALRVLDDDDGALEALEPVEFATELEGVIEMDEDTVEMVEVDDDAETDAVVLVGVIDEVEAEVKSDDDAVLDEVKILVVIVLELKDNVSGVLELEFEEDDEAVDARDDVDDCSLLTLAALVLLLYDKDDCVLLETRLLSLSLLDVELAVKEMLTELVETVLAVIEVLVGDVLAVDPLDTVSVVLIEELLLLGEVVGSGLLTVEVVVKLDIVDVALEPIELVESFSGLDVFETALLVEVDSEVCSVEAIVDETKLSDELPPVEMVELVSDVVVVVESTSEVLDKRLEEDEEVSMSELGIEVEGSNEFVVLDEAASVTDDVDAKDSDVDDDGKDVTASEEDELEEV</sequence>
<organism evidence="2 3">
    <name type="scientific">Apiospora arundinis</name>
    <dbReference type="NCBI Taxonomy" id="335852"/>
    <lineage>
        <taxon>Eukaryota</taxon>
        <taxon>Fungi</taxon>
        <taxon>Dikarya</taxon>
        <taxon>Ascomycota</taxon>
        <taxon>Pezizomycotina</taxon>
        <taxon>Sordariomycetes</taxon>
        <taxon>Xylariomycetidae</taxon>
        <taxon>Amphisphaeriales</taxon>
        <taxon>Apiosporaceae</taxon>
        <taxon>Apiospora</taxon>
    </lineage>
</organism>
<keyword evidence="3" id="KW-1185">Reference proteome</keyword>
<evidence type="ECO:0000256" key="1">
    <source>
        <dbReference type="SAM" id="MobiDB-lite"/>
    </source>
</evidence>
<feature type="compositionally biased region" description="Acidic residues" evidence="1">
    <location>
        <begin position="560"/>
        <end position="579"/>
    </location>
</feature>
<evidence type="ECO:0000313" key="3">
    <source>
        <dbReference type="Proteomes" id="UP001390339"/>
    </source>
</evidence>
<feature type="region of interest" description="Disordered" evidence="1">
    <location>
        <begin position="552"/>
        <end position="579"/>
    </location>
</feature>
<evidence type="ECO:0000313" key="2">
    <source>
        <dbReference type="EMBL" id="KAK8867824.1"/>
    </source>
</evidence>
<dbReference type="EMBL" id="JAPCWZ010000004">
    <property type="protein sequence ID" value="KAK8867824.1"/>
    <property type="molecule type" value="Genomic_DNA"/>
</dbReference>